<gene>
    <name evidence="2" type="ORF">SAMN05421795_101478</name>
</gene>
<organism evidence="2 3">
    <name type="scientific">Phaeovulum vinaykumarii</name>
    <dbReference type="NCBI Taxonomy" id="407234"/>
    <lineage>
        <taxon>Bacteria</taxon>
        <taxon>Pseudomonadati</taxon>
        <taxon>Pseudomonadota</taxon>
        <taxon>Alphaproteobacteria</taxon>
        <taxon>Rhodobacterales</taxon>
        <taxon>Paracoccaceae</taxon>
        <taxon>Phaeovulum</taxon>
    </lineage>
</organism>
<dbReference type="STRING" id="407234.SAMN05421795_101478"/>
<dbReference type="EMBL" id="FTOM01000001">
    <property type="protein sequence ID" value="SIS54769.1"/>
    <property type="molecule type" value="Genomic_DNA"/>
</dbReference>
<sequence length="81" mass="8344">MSPRPAPMTAAPRMRALLAGGLIGAALMGCAGPEKGPWPVLVPLDDVLSAPEAEPVDPAPALDARGAALRARADRLRRLDP</sequence>
<name>A0A1N7JZK7_9RHOB</name>
<feature type="chain" id="PRO_5012546243" evidence="1">
    <location>
        <begin position="32"/>
        <end position="81"/>
    </location>
</feature>
<evidence type="ECO:0000256" key="1">
    <source>
        <dbReference type="SAM" id="SignalP"/>
    </source>
</evidence>
<proteinExistence type="predicted"/>
<keyword evidence="3" id="KW-1185">Reference proteome</keyword>
<accession>A0A1N7JZK7</accession>
<dbReference type="PROSITE" id="PS51257">
    <property type="entry name" value="PROKAR_LIPOPROTEIN"/>
    <property type="match status" value="1"/>
</dbReference>
<protein>
    <submittedName>
        <fullName evidence="2">Uncharacterized protein</fullName>
    </submittedName>
</protein>
<evidence type="ECO:0000313" key="2">
    <source>
        <dbReference type="EMBL" id="SIS54769.1"/>
    </source>
</evidence>
<reference evidence="3" key="1">
    <citation type="submission" date="2017-01" db="EMBL/GenBank/DDBJ databases">
        <authorList>
            <person name="Varghese N."/>
            <person name="Submissions S."/>
        </authorList>
    </citation>
    <scope>NUCLEOTIDE SEQUENCE [LARGE SCALE GENOMIC DNA]</scope>
    <source>
        <strain evidence="3">DSM 18714</strain>
    </source>
</reference>
<evidence type="ECO:0000313" key="3">
    <source>
        <dbReference type="Proteomes" id="UP000186098"/>
    </source>
</evidence>
<dbReference type="AlphaFoldDB" id="A0A1N7JZK7"/>
<feature type="signal peptide" evidence="1">
    <location>
        <begin position="1"/>
        <end position="31"/>
    </location>
</feature>
<keyword evidence="1" id="KW-0732">Signal</keyword>
<dbReference type="Proteomes" id="UP000186098">
    <property type="component" value="Unassembled WGS sequence"/>
</dbReference>